<dbReference type="AlphaFoldDB" id="A0AAU9BHK7"/>
<evidence type="ECO:0000313" key="1">
    <source>
        <dbReference type="EMBL" id="BCL41738.1"/>
    </source>
</evidence>
<proteinExistence type="predicted"/>
<organism evidence="1 2">
    <name type="scientific">Enterobacter roggenkampii</name>
    <dbReference type="NCBI Taxonomy" id="1812935"/>
    <lineage>
        <taxon>Bacteria</taxon>
        <taxon>Pseudomonadati</taxon>
        <taxon>Pseudomonadota</taxon>
        <taxon>Gammaproteobacteria</taxon>
        <taxon>Enterobacterales</taxon>
        <taxon>Enterobacteriaceae</taxon>
        <taxon>Enterobacter</taxon>
        <taxon>Enterobacter cloacae complex</taxon>
    </lineage>
</organism>
<reference evidence="1" key="1">
    <citation type="journal article" date="2020" name="J Glob Antimicrob Resist">
        <title>Genomic characterization of clinical Enterobacter roggenkampii co-harboring blaIMP-1- and blaGES-5-encoding IncP6 and mcr-9-encoding IncHI2 plasmids isolated in Japan.</title>
        <authorList>
            <person name="Umeda K."/>
            <person name="Nakamura H."/>
            <person name="Fukuda A."/>
            <person name="Matsumoto Y."/>
            <person name="Motooka D."/>
            <person name="Nakamura S."/>
            <person name="Yasui Y."/>
            <person name="Yoshida H."/>
            <person name="Kawahara R."/>
        </authorList>
    </citation>
    <scope>NUCLEOTIDE SEQUENCE</scope>
    <source>
        <strain evidence="1">OIPH-N260</strain>
    </source>
</reference>
<dbReference type="RefSeq" id="WP_121926627.1">
    <property type="nucleotide sequence ID" value="NZ_AP023447.1"/>
</dbReference>
<gene>
    <name evidence="1" type="ORF">OIPHN260_12400</name>
</gene>
<protein>
    <submittedName>
        <fullName evidence="1">Uncharacterized protein</fullName>
    </submittedName>
</protein>
<accession>A0AAU9BHK7</accession>
<evidence type="ECO:0000313" key="2">
    <source>
        <dbReference type="Proteomes" id="UP000595858"/>
    </source>
</evidence>
<name>A0AAU9BHK7_9ENTR</name>
<dbReference type="EMBL" id="AP023447">
    <property type="protein sequence ID" value="BCL41738.1"/>
    <property type="molecule type" value="Genomic_DNA"/>
</dbReference>
<sequence length="86" mass="10071">MSEFSSEQILTEAQVIYDAVCDSAMENGRDLPWWSELDEGVMQTYLEQAKRKLERKAEAEKVLSKLKVSDVVEWLQDKGYDVYQYE</sequence>
<dbReference type="Proteomes" id="UP000595858">
    <property type="component" value="Chromosome"/>
</dbReference>